<feature type="signal peptide" evidence="1">
    <location>
        <begin position="1"/>
        <end position="23"/>
    </location>
</feature>
<dbReference type="EMBL" id="VNJI01000112">
    <property type="protein sequence ID" value="TVX97296.1"/>
    <property type="molecule type" value="Genomic_DNA"/>
</dbReference>
<keyword evidence="3" id="KW-1185">Reference proteome</keyword>
<keyword evidence="1" id="KW-0732">Signal</keyword>
<evidence type="ECO:0000256" key="1">
    <source>
        <dbReference type="SAM" id="SignalP"/>
    </source>
</evidence>
<dbReference type="InterPro" id="IPR029033">
    <property type="entry name" value="His_PPase_superfam"/>
</dbReference>
<dbReference type="Proteomes" id="UP000317036">
    <property type="component" value="Unassembled WGS sequence"/>
</dbReference>
<comment type="caution">
    <text evidence="2">The sequence shown here is derived from an EMBL/GenBank/DDBJ whole genome shotgun (WGS) entry which is preliminary data.</text>
</comment>
<dbReference type="AlphaFoldDB" id="A0A559JBN6"/>
<dbReference type="SUPFAM" id="SSF53254">
    <property type="entry name" value="Phosphoglycerate mutase-like"/>
    <property type="match status" value="1"/>
</dbReference>
<dbReference type="CDD" id="cd07040">
    <property type="entry name" value="HP"/>
    <property type="match status" value="1"/>
</dbReference>
<feature type="chain" id="PRO_5021991711" evidence="1">
    <location>
        <begin position="24"/>
        <end position="214"/>
    </location>
</feature>
<protein>
    <submittedName>
        <fullName evidence="2">Histidine phosphatase family protein</fullName>
    </submittedName>
</protein>
<dbReference type="RefSeq" id="WP_144855334.1">
    <property type="nucleotide sequence ID" value="NZ_VNJI01000112.1"/>
</dbReference>
<name>A0A559JBN6_9BACL</name>
<organism evidence="2 3">
    <name type="scientific">Paenibacillus cremeus</name>
    <dbReference type="NCBI Taxonomy" id="2163881"/>
    <lineage>
        <taxon>Bacteria</taxon>
        <taxon>Bacillati</taxon>
        <taxon>Bacillota</taxon>
        <taxon>Bacilli</taxon>
        <taxon>Bacillales</taxon>
        <taxon>Paenibacillaceae</taxon>
        <taxon>Paenibacillus</taxon>
    </lineage>
</organism>
<evidence type="ECO:0000313" key="2">
    <source>
        <dbReference type="EMBL" id="TVX97296.1"/>
    </source>
</evidence>
<dbReference type="Pfam" id="PF00300">
    <property type="entry name" value="His_Phos_1"/>
    <property type="match status" value="1"/>
</dbReference>
<evidence type="ECO:0000313" key="3">
    <source>
        <dbReference type="Proteomes" id="UP000317036"/>
    </source>
</evidence>
<dbReference type="OrthoDB" id="2237472at2"/>
<gene>
    <name evidence="2" type="ORF">FPZ49_35185</name>
</gene>
<sequence length="214" mass="23187">MKKLFLAGILSLLLINPITKVEAAGFFKSLTPAAPSAPSLLNLLRQGGYILYARHGEATEGEDQPNLHFDDCSTQRNLSKAGKIQAAQFGKALRDLQIRVQTPVQASPYCRTRETAALAFSEGNVQTDPFWVKINNFTSLPHAQQQAALDTLTSVLEQTPAPGTNRVIIAHSFPDGVGLGTISPLTTVVVKPRGLGKGFEVVDRITLDELLKLR</sequence>
<dbReference type="InterPro" id="IPR013078">
    <property type="entry name" value="His_Pase_superF_clade-1"/>
</dbReference>
<reference evidence="2 3" key="1">
    <citation type="submission" date="2019-07" db="EMBL/GenBank/DDBJ databases">
        <authorList>
            <person name="Kim J."/>
        </authorList>
    </citation>
    <scope>NUCLEOTIDE SEQUENCE [LARGE SCALE GENOMIC DNA]</scope>
    <source>
        <strain evidence="2 3">JC52</strain>
    </source>
</reference>
<accession>A0A559JBN6</accession>
<proteinExistence type="predicted"/>
<dbReference type="Gene3D" id="3.40.50.1240">
    <property type="entry name" value="Phosphoglycerate mutase-like"/>
    <property type="match status" value="1"/>
</dbReference>